<dbReference type="Gene3D" id="2.60.40.2440">
    <property type="entry name" value="Carbohydrate binding type-21 domain"/>
    <property type="match status" value="2"/>
</dbReference>
<evidence type="ECO:0000256" key="3">
    <source>
        <dbReference type="ARBA" id="ARBA00022729"/>
    </source>
</evidence>
<feature type="domain" description="CBM21" evidence="9">
    <location>
        <begin position="32"/>
        <end position="140"/>
    </location>
</feature>
<dbReference type="InterPro" id="IPR006141">
    <property type="entry name" value="Intein_N"/>
</dbReference>
<dbReference type="Gene3D" id="2.170.16.10">
    <property type="entry name" value="Hedgehog/Intein (Hint) domain"/>
    <property type="match status" value="1"/>
</dbReference>
<evidence type="ECO:0000313" key="11">
    <source>
        <dbReference type="Proteomes" id="UP000838686"/>
    </source>
</evidence>
<dbReference type="Gene3D" id="4.10.1080.10">
    <property type="entry name" value="TSP type-3 repeat"/>
    <property type="match status" value="1"/>
</dbReference>
<dbReference type="InterPro" id="IPR038175">
    <property type="entry name" value="CBM21_dom_sf"/>
</dbReference>
<dbReference type="PROSITE" id="PS50234">
    <property type="entry name" value="VWFA"/>
    <property type="match status" value="1"/>
</dbReference>
<dbReference type="InterPro" id="IPR011050">
    <property type="entry name" value="Pectin_lyase_fold/virulence"/>
</dbReference>
<feature type="domain" description="CBM21" evidence="9">
    <location>
        <begin position="151"/>
        <end position="256"/>
    </location>
</feature>
<dbReference type="InterPro" id="IPR036465">
    <property type="entry name" value="vWFA_dom_sf"/>
</dbReference>
<sequence>MYRRIIQRTLFFAVIMCLISQLFSPALFVNQAQAAGTNKVNLLYASVKQTCDTCYSFQGAVEVENLAYQKKVTVVYNAGNQGWKEFQAQYLGKTEGNLEAWTFKLENPDFANKRIQFAIKYEVNGQTYWDNNNGYNTDFHIGLGPDVTVPSVVLRKSRLITGDYSASDEGLKGQVHLLNIAYQKEVKIVYSTDGWATRKEALAKYDGKLPGSSNIETWSFQIGLPESVQKAEFAVAYKVNGVTYWDNNLKQNYKAVISPYTLKAVQTLRAKVEALLQEINQNDSMRNDADKLRRLEEALNAYNEAIKAEEEANYQEALRLLNEAWSLMSAIKAELNTAAAAVQRLKDHPTGDGDGDGLTNGFELDKLRSTASPFKQDSDNNGISDANEDFDEDGLTNLQEQTLGTDPLLDDTDGDGLTDGIEVQFGTDPLQADSDGNGVADGQETYEQTFTEPATGAEVEVIADGDISPYIYVTDASQMVVTEAVYAMGPMIEIDTEKEFDKATITIPVDEAKLAGRDIQNVKMAYFDEEKMTFVPLDVQGVDAENGIVWGETDHFSLYTLFYIPNLSSIWQVPFHAGERGTSTEMTFIDVMLIIDSSGSMDWNDPTDIRKTAAKNFIDGLIPGSRVGVVVGDRAGLVDFDDRAKLVHPLTDNYAAVKSSIETIDSVGGTDIGAGVDVANQELIDNSDDERIKVEILLTDGEGDYSSAHTQEAIANGITIYTIGLGSSVDEALLKNIAGSTGGQYFHASDASELPIVYDRIKEIVTEPEDTDKDGIPDSVEIKGMRVGSKYGSLIFTDPNNPDTDGDGLNDGEEIGAAHKITLFGTEHSFYPMYSNPTEADSDGDGLTDYEERKVYNSEPLSKDSDYDGLDDYFEVHHRYSDDIDLQTEGSGGDVQILSSGAPSYIYSSDPKKRDTDGDGLTDFVEKNDKRYHPSIPDVIIKKSYEYTIRSTATWLNRIHVYAPVYVPTGSTLTIKPKTKVISYLPNDTSTLLIQGTLNAEAEGTLNDRIYFTYGNKKTDANDKYWRGIVAVENSELNIDNVGILDAYGALTLYGGATLNASNTLIYRSAAAVAVPEVAAGYIAYGTDGTADISIDGMDISSSDTGMNFKNAVYAYIANTKLTKAGIKIHSNLDFSSVVLDNVSIDYQKKSGSTGVAVYNKAEVDMYNLTVRNAETGIYASNSWAHNTIVNVSASTIADNGVGIKVSDAMVQYGDDVAFIRNGKNVVQEKAGALFLFGVAQGVVAEIGGSIYYLLPDLFAFAQAIANEAVTLKSIKNALGSTWNEYEDSFNNLYYNSGKVLSGASTMGESKQYGRDLVRGIEAISVAGAATKLSIKGLRNTVDAVKKHKIDCNCFTAGTKVQTDQGEKPIEEIEVGDKVLSKDDETGEIAYKEVEWLFQRDVEETYNITVGEEVITTTDEHPFWIVGKGWVEAQHLVVGDVLTTSDGKELAIEKIDVKQEHATVYNFKVKEFHTYFVSSLGIWTHNKCNLGPGKVVFTGDGVKHVEQRHIGNVSGWENKSKWTVTGGYWRTYSRDTIKSADRVSMDGDRFVYEKQFNKVMGVDANGNNLYKVRVVVDKNGYLVTSFPQADWK</sequence>
<dbReference type="InterPro" id="IPR050782">
    <property type="entry name" value="PP1_regulatory_subunit_3"/>
</dbReference>
<dbReference type="SUPFAM" id="SSF103647">
    <property type="entry name" value="TSP type-3 repeat"/>
    <property type="match status" value="1"/>
</dbReference>
<name>A0ABN8H0Y4_9BACL</name>
<evidence type="ECO:0000256" key="5">
    <source>
        <dbReference type="SAM" id="Coils"/>
    </source>
</evidence>
<dbReference type="RefSeq" id="WP_236346595.1">
    <property type="nucleotide sequence ID" value="NZ_CAKMMF010000041.1"/>
</dbReference>
<dbReference type="Pfam" id="PF03370">
    <property type="entry name" value="CBM_21"/>
    <property type="match status" value="2"/>
</dbReference>
<evidence type="ECO:0000256" key="2">
    <source>
        <dbReference type="ARBA" id="ARBA00022525"/>
    </source>
</evidence>
<dbReference type="Proteomes" id="UP000838686">
    <property type="component" value="Unassembled WGS sequence"/>
</dbReference>
<evidence type="ECO:0000256" key="4">
    <source>
        <dbReference type="ARBA" id="ARBA00022837"/>
    </source>
</evidence>
<dbReference type="Gene3D" id="3.40.50.410">
    <property type="entry name" value="von Willebrand factor, type A domain"/>
    <property type="match status" value="1"/>
</dbReference>
<dbReference type="Pfam" id="PF07591">
    <property type="entry name" value="PT-HINT"/>
    <property type="match status" value="1"/>
</dbReference>
<dbReference type="CDD" id="cd00081">
    <property type="entry name" value="Hint"/>
    <property type="match status" value="1"/>
</dbReference>
<feature type="signal peptide" evidence="7">
    <location>
        <begin position="1"/>
        <end position="34"/>
    </location>
</feature>
<accession>A0ABN8H0Y4</accession>
<proteinExistence type="predicted"/>
<dbReference type="Pfam" id="PF00092">
    <property type="entry name" value="VWA"/>
    <property type="match status" value="1"/>
</dbReference>
<keyword evidence="3 7" id="KW-0732">Signal</keyword>
<feature type="compositionally biased region" description="Polar residues" evidence="6">
    <location>
        <begin position="370"/>
        <end position="384"/>
    </location>
</feature>
<dbReference type="PANTHER" id="PTHR12307:SF53">
    <property type="entry name" value="PROTEIN PHOSPHATASE 1 REGULATORY SUBUNIT"/>
    <property type="match status" value="1"/>
</dbReference>
<dbReference type="SUPFAM" id="SSF51294">
    <property type="entry name" value="Hedgehog/intein (Hint) domain"/>
    <property type="match status" value="1"/>
</dbReference>
<dbReference type="SMART" id="SM00327">
    <property type="entry name" value="VWA"/>
    <property type="match status" value="1"/>
</dbReference>
<dbReference type="EMBL" id="CAKMMF010000041">
    <property type="protein sequence ID" value="CAH1223239.1"/>
    <property type="molecule type" value="Genomic_DNA"/>
</dbReference>
<dbReference type="SUPFAM" id="SSF51126">
    <property type="entry name" value="Pectin lyase-like"/>
    <property type="match status" value="1"/>
</dbReference>
<dbReference type="CDD" id="cd00198">
    <property type="entry name" value="vWFA"/>
    <property type="match status" value="1"/>
</dbReference>
<evidence type="ECO:0000313" key="10">
    <source>
        <dbReference type="EMBL" id="CAH1223239.1"/>
    </source>
</evidence>
<feature type="coiled-coil region" evidence="5">
    <location>
        <begin position="262"/>
        <end position="312"/>
    </location>
</feature>
<evidence type="ECO:0000259" key="9">
    <source>
        <dbReference type="PROSITE" id="PS51159"/>
    </source>
</evidence>
<feature type="chain" id="PRO_5046491130" evidence="7">
    <location>
        <begin position="35"/>
        <end position="1592"/>
    </location>
</feature>
<dbReference type="SUPFAM" id="SSF53300">
    <property type="entry name" value="vWA-like"/>
    <property type="match status" value="1"/>
</dbReference>
<gene>
    <name evidence="10" type="ORF">PAECIP111893_04938</name>
</gene>
<evidence type="ECO:0000256" key="7">
    <source>
        <dbReference type="SAM" id="SignalP"/>
    </source>
</evidence>
<evidence type="ECO:0000259" key="8">
    <source>
        <dbReference type="PROSITE" id="PS50234"/>
    </source>
</evidence>
<evidence type="ECO:0000256" key="6">
    <source>
        <dbReference type="SAM" id="MobiDB-lite"/>
    </source>
</evidence>
<keyword evidence="11" id="KW-1185">Reference proteome</keyword>
<keyword evidence="2" id="KW-0964">Secreted</keyword>
<organism evidence="10 11">
    <name type="scientific">Paenibacillus plantiphilus</name>
    <dbReference type="NCBI Taxonomy" id="2905650"/>
    <lineage>
        <taxon>Bacteria</taxon>
        <taxon>Bacillati</taxon>
        <taxon>Bacillota</taxon>
        <taxon>Bacilli</taxon>
        <taxon>Bacillales</taxon>
        <taxon>Paenibacillaceae</taxon>
        <taxon>Paenibacillus</taxon>
    </lineage>
</organism>
<protein>
    <submittedName>
        <fullName evidence="10">Uncharacterized protein</fullName>
    </submittedName>
</protein>
<reference evidence="10" key="1">
    <citation type="submission" date="2022-01" db="EMBL/GenBank/DDBJ databases">
        <authorList>
            <person name="Criscuolo A."/>
        </authorList>
    </citation>
    <scope>NUCLEOTIDE SEQUENCE</scope>
    <source>
        <strain evidence="10">CIP111893</strain>
    </source>
</reference>
<dbReference type="InterPro" id="IPR005036">
    <property type="entry name" value="CBM21_dom"/>
</dbReference>
<dbReference type="InterPro" id="IPR036844">
    <property type="entry name" value="Hint_dom_sf"/>
</dbReference>
<keyword evidence="5" id="KW-0175">Coiled coil</keyword>
<dbReference type="Pfam" id="PF18884">
    <property type="entry name" value="TSP3_bac"/>
    <property type="match status" value="5"/>
</dbReference>
<dbReference type="InterPro" id="IPR003587">
    <property type="entry name" value="Hint_dom_N"/>
</dbReference>
<dbReference type="PROSITE" id="PS50817">
    <property type="entry name" value="INTEIN_N_TER"/>
    <property type="match status" value="1"/>
</dbReference>
<dbReference type="SMART" id="SM00306">
    <property type="entry name" value="HintN"/>
    <property type="match status" value="1"/>
</dbReference>
<dbReference type="InterPro" id="IPR002035">
    <property type="entry name" value="VWF_A"/>
</dbReference>
<dbReference type="PANTHER" id="PTHR12307">
    <property type="entry name" value="PROTEIN PHOSPHATASE 1 REGULATORY SUBUNIT"/>
    <property type="match status" value="1"/>
</dbReference>
<dbReference type="InterPro" id="IPR028974">
    <property type="entry name" value="TSP_type-3_rpt"/>
</dbReference>
<keyword evidence="4" id="KW-0106">Calcium</keyword>
<feature type="region of interest" description="Disordered" evidence="6">
    <location>
        <begin position="370"/>
        <end position="442"/>
    </location>
</feature>
<comment type="caution">
    <text evidence="10">The sequence shown here is derived from an EMBL/GenBank/DDBJ whole genome shotgun (WGS) entry which is preliminary data.</text>
</comment>
<feature type="domain" description="VWFA" evidence="8">
    <location>
        <begin position="590"/>
        <end position="761"/>
    </location>
</feature>
<comment type="subcellular location">
    <subcellularLocation>
        <location evidence="1">Secreted</location>
    </subcellularLocation>
</comment>
<evidence type="ECO:0000256" key="1">
    <source>
        <dbReference type="ARBA" id="ARBA00004613"/>
    </source>
</evidence>
<dbReference type="InterPro" id="IPR059100">
    <property type="entry name" value="TSP3_bac"/>
</dbReference>
<dbReference type="PROSITE" id="PS51159">
    <property type="entry name" value="CBM21"/>
    <property type="match status" value="2"/>
</dbReference>